<dbReference type="Proteomes" id="UP000789901">
    <property type="component" value="Unassembled WGS sequence"/>
</dbReference>
<evidence type="ECO:0000313" key="1">
    <source>
        <dbReference type="EMBL" id="CAG8804075.1"/>
    </source>
</evidence>
<name>A0ABN7VWR7_GIGMA</name>
<reference evidence="1 2" key="1">
    <citation type="submission" date="2021-06" db="EMBL/GenBank/DDBJ databases">
        <authorList>
            <person name="Kallberg Y."/>
            <person name="Tangrot J."/>
            <person name="Rosling A."/>
        </authorList>
    </citation>
    <scope>NUCLEOTIDE SEQUENCE [LARGE SCALE GENOMIC DNA]</scope>
    <source>
        <strain evidence="1 2">120-4 pot B 10/14</strain>
    </source>
</reference>
<accession>A0ABN7VWR7</accession>
<comment type="caution">
    <text evidence="1">The sequence shown here is derived from an EMBL/GenBank/DDBJ whole genome shotgun (WGS) entry which is preliminary data.</text>
</comment>
<proteinExistence type="predicted"/>
<gene>
    <name evidence="1" type="ORF">GMARGA_LOCUS23778</name>
</gene>
<organism evidence="1 2">
    <name type="scientific">Gigaspora margarita</name>
    <dbReference type="NCBI Taxonomy" id="4874"/>
    <lineage>
        <taxon>Eukaryota</taxon>
        <taxon>Fungi</taxon>
        <taxon>Fungi incertae sedis</taxon>
        <taxon>Mucoromycota</taxon>
        <taxon>Glomeromycotina</taxon>
        <taxon>Glomeromycetes</taxon>
        <taxon>Diversisporales</taxon>
        <taxon>Gigasporaceae</taxon>
        <taxon>Gigaspora</taxon>
    </lineage>
</organism>
<keyword evidence="2" id="KW-1185">Reference proteome</keyword>
<sequence length="56" mass="6826">NDMDDDIDNNMDNDMAYNEYLTDKDIELDQKYVKESIAFSRQEYKNYSELSIDYRK</sequence>
<feature type="non-terminal residue" evidence="1">
    <location>
        <position position="1"/>
    </location>
</feature>
<dbReference type="EMBL" id="CAJVQB010024401">
    <property type="protein sequence ID" value="CAG8804075.1"/>
    <property type="molecule type" value="Genomic_DNA"/>
</dbReference>
<evidence type="ECO:0000313" key="2">
    <source>
        <dbReference type="Proteomes" id="UP000789901"/>
    </source>
</evidence>
<protein>
    <submittedName>
        <fullName evidence="1">7388_t:CDS:1</fullName>
    </submittedName>
</protein>